<evidence type="ECO:0000313" key="2">
    <source>
        <dbReference type="EMBL" id="GBP36769.1"/>
    </source>
</evidence>
<protein>
    <submittedName>
        <fullName evidence="2">Uncharacterized protein</fullName>
    </submittedName>
</protein>
<dbReference type="AlphaFoldDB" id="A0A4C1VDU3"/>
<dbReference type="EMBL" id="BGZK01000323">
    <property type="protein sequence ID" value="GBP36769.1"/>
    <property type="molecule type" value="Genomic_DNA"/>
</dbReference>
<name>A0A4C1VDU3_EUMVA</name>
<gene>
    <name evidence="2" type="ORF">EVAR_28110_1</name>
</gene>
<proteinExistence type="predicted"/>
<organism evidence="2 3">
    <name type="scientific">Eumeta variegata</name>
    <name type="common">Bagworm moth</name>
    <name type="synonym">Eumeta japonica</name>
    <dbReference type="NCBI Taxonomy" id="151549"/>
    <lineage>
        <taxon>Eukaryota</taxon>
        <taxon>Metazoa</taxon>
        <taxon>Ecdysozoa</taxon>
        <taxon>Arthropoda</taxon>
        <taxon>Hexapoda</taxon>
        <taxon>Insecta</taxon>
        <taxon>Pterygota</taxon>
        <taxon>Neoptera</taxon>
        <taxon>Endopterygota</taxon>
        <taxon>Lepidoptera</taxon>
        <taxon>Glossata</taxon>
        <taxon>Ditrysia</taxon>
        <taxon>Tineoidea</taxon>
        <taxon>Psychidae</taxon>
        <taxon>Oiketicinae</taxon>
        <taxon>Eumeta</taxon>
    </lineage>
</organism>
<accession>A0A4C1VDU3</accession>
<reference evidence="2 3" key="1">
    <citation type="journal article" date="2019" name="Commun. Biol.">
        <title>The bagworm genome reveals a unique fibroin gene that provides high tensile strength.</title>
        <authorList>
            <person name="Kono N."/>
            <person name="Nakamura H."/>
            <person name="Ohtoshi R."/>
            <person name="Tomita M."/>
            <person name="Numata K."/>
            <person name="Arakawa K."/>
        </authorList>
    </citation>
    <scope>NUCLEOTIDE SEQUENCE [LARGE SCALE GENOMIC DNA]</scope>
</reference>
<feature type="compositionally biased region" description="Pro residues" evidence="1">
    <location>
        <begin position="85"/>
        <end position="97"/>
    </location>
</feature>
<feature type="region of interest" description="Disordered" evidence="1">
    <location>
        <begin position="75"/>
        <end position="97"/>
    </location>
</feature>
<sequence>MIYACPPSYSSAEAYRCVDGLAKIIGAQQLATFAGYRSGAGVETCAFASTHRSIPIQCTLPAVAVHRGRALPERSGRPEAIHLMNPPPPPTPSALIY</sequence>
<dbReference type="Proteomes" id="UP000299102">
    <property type="component" value="Unassembled WGS sequence"/>
</dbReference>
<evidence type="ECO:0000256" key="1">
    <source>
        <dbReference type="SAM" id="MobiDB-lite"/>
    </source>
</evidence>
<keyword evidence="3" id="KW-1185">Reference proteome</keyword>
<comment type="caution">
    <text evidence="2">The sequence shown here is derived from an EMBL/GenBank/DDBJ whole genome shotgun (WGS) entry which is preliminary data.</text>
</comment>
<evidence type="ECO:0000313" key="3">
    <source>
        <dbReference type="Proteomes" id="UP000299102"/>
    </source>
</evidence>